<evidence type="ECO:0000313" key="2">
    <source>
        <dbReference type="EMBL" id="MBC5717515.1"/>
    </source>
</evidence>
<evidence type="ECO:0000313" key="3">
    <source>
        <dbReference type="Proteomes" id="UP000602260"/>
    </source>
</evidence>
<dbReference type="CDD" id="cd04301">
    <property type="entry name" value="NAT_SF"/>
    <property type="match status" value="1"/>
</dbReference>
<dbReference type="GO" id="GO:0016747">
    <property type="term" value="F:acyltransferase activity, transferring groups other than amino-acyl groups"/>
    <property type="evidence" value="ECO:0007669"/>
    <property type="project" value="InterPro"/>
</dbReference>
<dbReference type="InterPro" id="IPR016181">
    <property type="entry name" value="Acyl_CoA_acyltransferase"/>
</dbReference>
<keyword evidence="3" id="KW-1185">Reference proteome</keyword>
<dbReference type="PANTHER" id="PTHR43072">
    <property type="entry name" value="N-ACETYLTRANSFERASE"/>
    <property type="match status" value="1"/>
</dbReference>
<accession>A0A8J6J4J2</accession>
<evidence type="ECO:0000259" key="1">
    <source>
        <dbReference type="PROSITE" id="PS51186"/>
    </source>
</evidence>
<dbReference type="Gene3D" id="3.40.630.30">
    <property type="match status" value="1"/>
</dbReference>
<comment type="caution">
    <text evidence="2">The sequence shown here is derived from an EMBL/GenBank/DDBJ whole genome shotgun (WGS) entry which is preliminary data.</text>
</comment>
<dbReference type="SUPFAM" id="SSF55729">
    <property type="entry name" value="Acyl-CoA N-acyltransferases (Nat)"/>
    <property type="match status" value="1"/>
</dbReference>
<dbReference type="RefSeq" id="WP_186878749.1">
    <property type="nucleotide sequence ID" value="NZ_JACOPN010000006.1"/>
</dbReference>
<protein>
    <submittedName>
        <fullName evidence="2">N-acetyltransferase</fullName>
    </submittedName>
</protein>
<feature type="domain" description="N-acetyltransferase" evidence="1">
    <location>
        <begin position="2"/>
        <end position="162"/>
    </location>
</feature>
<proteinExistence type="predicted"/>
<gene>
    <name evidence="2" type="ORF">H8S55_09310</name>
</gene>
<sequence length="202" mass="22669">MRTIRLARQADVDDLLAIYAPYLSTTVTFEYVLPSREEFSRRIADVQARFPYLVLEEDGQPVGYAYAHPLGQRAAYQWSGELSIYLSPAAAGKGGGRPLYLALMELLRLQGMRTVYGVVTHPNPASEAFHAAMGFRLLGTQHNSGYKNGRWLDVALYEKPLSNYPDAPPVPVPLDQLPRETVEEVLAKYTRMLNETNRGRLP</sequence>
<dbReference type="InterPro" id="IPR000182">
    <property type="entry name" value="GNAT_dom"/>
</dbReference>
<dbReference type="Proteomes" id="UP000602260">
    <property type="component" value="Unassembled WGS sequence"/>
</dbReference>
<dbReference type="PROSITE" id="PS51186">
    <property type="entry name" value="GNAT"/>
    <property type="match status" value="1"/>
</dbReference>
<dbReference type="AlphaFoldDB" id="A0A8J6J4J2"/>
<reference evidence="2" key="1">
    <citation type="submission" date="2020-08" db="EMBL/GenBank/DDBJ databases">
        <title>Genome public.</title>
        <authorList>
            <person name="Liu C."/>
            <person name="Sun Q."/>
        </authorList>
    </citation>
    <scope>NUCLEOTIDE SEQUENCE</scope>
    <source>
        <strain evidence="2">BX5</strain>
    </source>
</reference>
<dbReference type="Pfam" id="PF13420">
    <property type="entry name" value="Acetyltransf_4"/>
    <property type="match status" value="1"/>
</dbReference>
<name>A0A8J6J4J2_9FIRM</name>
<dbReference type="EMBL" id="JACOPN010000006">
    <property type="protein sequence ID" value="MBC5717515.1"/>
    <property type="molecule type" value="Genomic_DNA"/>
</dbReference>
<dbReference type="PANTHER" id="PTHR43072:SF8">
    <property type="entry name" value="ACYLTRANSFERASE FABY-RELATED"/>
    <property type="match status" value="1"/>
</dbReference>
<organism evidence="2 3">
    <name type="scientific">Flintibacter faecis</name>
    <dbReference type="NCBI Taxonomy" id="2763047"/>
    <lineage>
        <taxon>Bacteria</taxon>
        <taxon>Bacillati</taxon>
        <taxon>Bacillota</taxon>
        <taxon>Clostridia</taxon>
        <taxon>Eubacteriales</taxon>
        <taxon>Flintibacter</taxon>
    </lineage>
</organism>